<dbReference type="InterPro" id="IPR018392">
    <property type="entry name" value="LysM"/>
</dbReference>
<dbReference type="GO" id="GO:0004222">
    <property type="term" value="F:metalloendopeptidase activity"/>
    <property type="evidence" value="ECO:0007669"/>
    <property type="project" value="TreeGrafter"/>
</dbReference>
<dbReference type="Gene3D" id="2.20.230.10">
    <property type="entry name" value="Resuscitation-promoting factor rpfb"/>
    <property type="match status" value="1"/>
</dbReference>
<dbReference type="InterPro" id="IPR036779">
    <property type="entry name" value="LysM_dom_sf"/>
</dbReference>
<proteinExistence type="predicted"/>
<dbReference type="PANTHER" id="PTHR21666:SF289">
    <property type="entry name" value="L-ALA--D-GLU ENDOPEPTIDASE"/>
    <property type="match status" value="1"/>
</dbReference>
<dbReference type="Pfam" id="PF01476">
    <property type="entry name" value="LysM"/>
    <property type="match status" value="1"/>
</dbReference>
<evidence type="ECO:0000256" key="2">
    <source>
        <dbReference type="SAM" id="Phobius"/>
    </source>
</evidence>
<dbReference type="PROSITE" id="PS51109">
    <property type="entry name" value="G5"/>
    <property type="match status" value="1"/>
</dbReference>
<gene>
    <name evidence="5" type="ORF">EDD75_1484</name>
</gene>
<sequence length="456" mass="50133">MRKIPFPWLQKGTRSVKCWHREMKEQLLVILAAVIVTFTVIYLSGTGWAVAVDGKMVGVVKSRAVVAATLGEILQANATLGQPGRPGGKVTYRRVRVAQGDCLTQAQLKERLEEALDLYTRATVVQVDGRDRFFFKDRQTASAFLQAVVKTYAPRPEEKAAFAEKITITTRRVPVSRLMSVAEAVAVVRRGIEERWRYTVKEGDTLWDIARAQGLAVEDVIAANPGMNPDRLSIGQVIRLRREKPVLTVVQEYEAAKVEPIPFPREIRYDRSLHRGQVKIVKYGKPGKKEITYRIKVENGVEVSRTVIRTTELVAPVKQIELRGSRYLLASRGDGRASLGWPLSGPILSGFGMRWGRMHTGLDIGSGYGTPVGAASSGTVIRAGWYGGYGRTVDIDHGNGVVTRYAHLASISVGIGEVVGRGEVVGTVGSSGHAYGPHLHFEVIVNGEPRNPLNYL</sequence>
<dbReference type="AlphaFoldDB" id="A0A3N5BC38"/>
<dbReference type="Gene3D" id="2.70.70.10">
    <property type="entry name" value="Glucose Permease (Domain IIA)"/>
    <property type="match status" value="1"/>
</dbReference>
<dbReference type="InterPro" id="IPR016047">
    <property type="entry name" value="M23ase_b-sheet_dom"/>
</dbReference>
<dbReference type="Pfam" id="PF01551">
    <property type="entry name" value="Peptidase_M23"/>
    <property type="match status" value="1"/>
</dbReference>
<evidence type="ECO:0000313" key="5">
    <source>
        <dbReference type="EMBL" id="RPF47198.1"/>
    </source>
</evidence>
<dbReference type="SMART" id="SM01208">
    <property type="entry name" value="G5"/>
    <property type="match status" value="1"/>
</dbReference>
<dbReference type="OrthoDB" id="9814460at2"/>
<feature type="transmembrane region" description="Helical" evidence="2">
    <location>
        <begin position="27"/>
        <end position="51"/>
    </location>
</feature>
<dbReference type="Pfam" id="PF07501">
    <property type="entry name" value="G5"/>
    <property type="match status" value="1"/>
</dbReference>
<dbReference type="PROSITE" id="PS51782">
    <property type="entry name" value="LYSM"/>
    <property type="match status" value="1"/>
</dbReference>
<keyword evidence="6" id="KW-1185">Reference proteome</keyword>
<protein>
    <submittedName>
        <fullName evidence="5">Murein DD-endopeptidase MepM/ murein hydrolase activator NlpD</fullName>
    </submittedName>
</protein>
<accession>A0A3N5BC38</accession>
<dbReference type="CDD" id="cd12797">
    <property type="entry name" value="M23_peptidase"/>
    <property type="match status" value="1"/>
</dbReference>
<dbReference type="RefSeq" id="WP_123930172.1">
    <property type="nucleotide sequence ID" value="NZ_RKRE01000002.1"/>
</dbReference>
<keyword evidence="2" id="KW-0812">Transmembrane</keyword>
<keyword evidence="1" id="KW-0732">Signal</keyword>
<evidence type="ECO:0000313" key="6">
    <source>
        <dbReference type="Proteomes" id="UP000282654"/>
    </source>
</evidence>
<comment type="caution">
    <text evidence="5">The sequence shown here is derived from an EMBL/GenBank/DDBJ whole genome shotgun (WGS) entry which is preliminary data.</text>
</comment>
<keyword evidence="2" id="KW-0472">Membrane</keyword>
<dbReference type="EMBL" id="RKRE01000002">
    <property type="protein sequence ID" value="RPF47198.1"/>
    <property type="molecule type" value="Genomic_DNA"/>
</dbReference>
<dbReference type="InterPro" id="IPR050570">
    <property type="entry name" value="Cell_wall_metabolism_enzyme"/>
</dbReference>
<dbReference type="SMART" id="SM00257">
    <property type="entry name" value="LysM"/>
    <property type="match status" value="1"/>
</dbReference>
<organism evidence="5 6">
    <name type="scientific">Thermodesulfitimonas autotrophica</name>
    <dbReference type="NCBI Taxonomy" id="1894989"/>
    <lineage>
        <taxon>Bacteria</taxon>
        <taxon>Bacillati</taxon>
        <taxon>Bacillota</taxon>
        <taxon>Clostridia</taxon>
        <taxon>Thermoanaerobacterales</taxon>
        <taxon>Thermoanaerobacteraceae</taxon>
        <taxon>Thermodesulfitimonas</taxon>
    </lineage>
</organism>
<dbReference type="InterPro" id="IPR011098">
    <property type="entry name" value="G5_dom"/>
</dbReference>
<feature type="domain" description="G5" evidence="3">
    <location>
        <begin position="247"/>
        <end position="327"/>
    </location>
</feature>
<dbReference type="PANTHER" id="PTHR21666">
    <property type="entry name" value="PEPTIDASE-RELATED"/>
    <property type="match status" value="1"/>
</dbReference>
<dbReference type="InterPro" id="IPR011055">
    <property type="entry name" value="Dup_hybrid_motif"/>
</dbReference>
<evidence type="ECO:0000259" key="3">
    <source>
        <dbReference type="PROSITE" id="PS51109"/>
    </source>
</evidence>
<keyword evidence="5" id="KW-0378">Hydrolase</keyword>
<keyword evidence="2" id="KW-1133">Transmembrane helix</keyword>
<dbReference type="CDD" id="cd00118">
    <property type="entry name" value="LysM"/>
    <property type="match status" value="1"/>
</dbReference>
<evidence type="ECO:0000259" key="4">
    <source>
        <dbReference type="PROSITE" id="PS51782"/>
    </source>
</evidence>
<dbReference type="Gene3D" id="3.10.350.10">
    <property type="entry name" value="LysM domain"/>
    <property type="match status" value="1"/>
</dbReference>
<feature type="domain" description="LysM" evidence="4">
    <location>
        <begin position="196"/>
        <end position="240"/>
    </location>
</feature>
<name>A0A3N5BC38_9THEO</name>
<reference evidence="5 6" key="1">
    <citation type="submission" date="2018-11" db="EMBL/GenBank/DDBJ databases">
        <title>Genomic Encyclopedia of Type Strains, Phase IV (KMG-IV): sequencing the most valuable type-strain genomes for metagenomic binning, comparative biology and taxonomic classification.</title>
        <authorList>
            <person name="Goeker M."/>
        </authorList>
    </citation>
    <scope>NUCLEOTIDE SEQUENCE [LARGE SCALE GENOMIC DNA]</scope>
    <source>
        <strain evidence="5 6">DSM 102936</strain>
    </source>
</reference>
<dbReference type="Proteomes" id="UP000282654">
    <property type="component" value="Unassembled WGS sequence"/>
</dbReference>
<evidence type="ECO:0000256" key="1">
    <source>
        <dbReference type="ARBA" id="ARBA00022729"/>
    </source>
</evidence>
<dbReference type="SUPFAM" id="SSF51261">
    <property type="entry name" value="Duplicated hybrid motif"/>
    <property type="match status" value="1"/>
</dbReference>